<organism evidence="1 2">
    <name type="scientific">Pocillopora damicornis</name>
    <name type="common">Cauliflower coral</name>
    <name type="synonym">Millepora damicornis</name>
    <dbReference type="NCBI Taxonomy" id="46731"/>
    <lineage>
        <taxon>Eukaryota</taxon>
        <taxon>Metazoa</taxon>
        <taxon>Cnidaria</taxon>
        <taxon>Anthozoa</taxon>
        <taxon>Hexacorallia</taxon>
        <taxon>Scleractinia</taxon>
        <taxon>Astrocoeniina</taxon>
        <taxon>Pocilloporidae</taxon>
        <taxon>Pocillopora</taxon>
    </lineage>
</organism>
<sequence>MVRSETTKDKAEALPPAVYAVHHTDESEERLRYPKENTVSSANAQRIVSIQFVDEGDVTEVFEDHREVQIDEYETDSDDEESDFEEHPEVVNRACVTRFGRALRAFVLLDM</sequence>
<dbReference type="EMBL" id="RCHS01001004">
    <property type="protein sequence ID" value="RMX55777.1"/>
    <property type="molecule type" value="Genomic_DNA"/>
</dbReference>
<proteinExistence type="predicted"/>
<dbReference type="AlphaFoldDB" id="A0A3M6UQ18"/>
<dbReference type="Proteomes" id="UP000275408">
    <property type="component" value="Unassembled WGS sequence"/>
</dbReference>
<evidence type="ECO:0000313" key="1">
    <source>
        <dbReference type="EMBL" id="RMX55777.1"/>
    </source>
</evidence>
<reference evidence="1 2" key="1">
    <citation type="journal article" date="2018" name="Sci. Rep.">
        <title>Comparative analysis of the Pocillopora damicornis genome highlights role of immune system in coral evolution.</title>
        <authorList>
            <person name="Cunning R."/>
            <person name="Bay R.A."/>
            <person name="Gillette P."/>
            <person name="Baker A.C."/>
            <person name="Traylor-Knowles N."/>
        </authorList>
    </citation>
    <scope>NUCLEOTIDE SEQUENCE [LARGE SCALE GENOMIC DNA]</scope>
    <source>
        <strain evidence="1">RSMAS</strain>
        <tissue evidence="1">Whole animal</tissue>
    </source>
</reference>
<name>A0A3M6UQ18_POCDA</name>
<protein>
    <submittedName>
        <fullName evidence="1">Uncharacterized protein</fullName>
    </submittedName>
</protein>
<keyword evidence="2" id="KW-1185">Reference proteome</keyword>
<accession>A0A3M6UQ18</accession>
<gene>
    <name evidence="1" type="ORF">pdam_00024424</name>
</gene>
<comment type="caution">
    <text evidence="1">The sequence shown here is derived from an EMBL/GenBank/DDBJ whole genome shotgun (WGS) entry which is preliminary data.</text>
</comment>
<evidence type="ECO:0000313" key="2">
    <source>
        <dbReference type="Proteomes" id="UP000275408"/>
    </source>
</evidence>